<dbReference type="EMBL" id="QXGB01005064">
    <property type="protein sequence ID" value="KAE9164135.1"/>
    <property type="molecule type" value="Genomic_DNA"/>
</dbReference>
<proteinExistence type="predicted"/>
<dbReference type="InterPro" id="IPR052579">
    <property type="entry name" value="Zinc_finger_SWIM"/>
</dbReference>
<keyword evidence="6" id="KW-1185">Reference proteome</keyword>
<dbReference type="PANTHER" id="PTHR31569:SF4">
    <property type="entry name" value="SWIM-TYPE DOMAIN-CONTAINING PROTEIN"/>
    <property type="match status" value="1"/>
</dbReference>
<dbReference type="Proteomes" id="UP000433483">
    <property type="component" value="Unassembled WGS sequence"/>
</dbReference>
<accession>A0A6A3VN42</accession>
<evidence type="ECO:0000313" key="6">
    <source>
        <dbReference type="Proteomes" id="UP000433483"/>
    </source>
</evidence>
<feature type="compositionally biased region" description="Basic residues" evidence="2">
    <location>
        <begin position="404"/>
        <end position="414"/>
    </location>
</feature>
<evidence type="ECO:0000313" key="7">
    <source>
        <dbReference type="Proteomes" id="UP000440367"/>
    </source>
</evidence>
<evidence type="ECO:0000259" key="3">
    <source>
        <dbReference type="PROSITE" id="PS50966"/>
    </source>
</evidence>
<keyword evidence="1" id="KW-0863">Zinc-finger</keyword>
<dbReference type="AlphaFoldDB" id="A0A6A3VN42"/>
<evidence type="ECO:0000313" key="5">
    <source>
        <dbReference type="EMBL" id="KAE9178221.1"/>
    </source>
</evidence>
<keyword evidence="1" id="KW-0862">Zinc</keyword>
<evidence type="ECO:0000256" key="2">
    <source>
        <dbReference type="SAM" id="MobiDB-lite"/>
    </source>
</evidence>
<dbReference type="Proteomes" id="UP000440367">
    <property type="component" value="Unassembled WGS sequence"/>
</dbReference>
<evidence type="ECO:0000313" key="4">
    <source>
        <dbReference type="EMBL" id="KAE9164135.1"/>
    </source>
</evidence>
<evidence type="ECO:0000256" key="1">
    <source>
        <dbReference type="PROSITE-ProRule" id="PRU00325"/>
    </source>
</evidence>
<organism evidence="4 6">
    <name type="scientific">Phytophthora fragariae</name>
    <dbReference type="NCBI Taxonomy" id="53985"/>
    <lineage>
        <taxon>Eukaryota</taxon>
        <taxon>Sar</taxon>
        <taxon>Stramenopiles</taxon>
        <taxon>Oomycota</taxon>
        <taxon>Peronosporomycetes</taxon>
        <taxon>Peronosporales</taxon>
        <taxon>Peronosporaceae</taxon>
        <taxon>Phytophthora</taxon>
    </lineage>
</organism>
<dbReference type="PROSITE" id="PS50966">
    <property type="entry name" value="ZF_SWIM"/>
    <property type="match status" value="1"/>
</dbReference>
<dbReference type="OrthoDB" id="128571at2759"/>
<feature type="region of interest" description="Disordered" evidence="2">
    <location>
        <begin position="350"/>
        <end position="423"/>
    </location>
</feature>
<protein>
    <recommendedName>
        <fullName evidence="3">SWIM-type domain-containing protein</fullName>
    </recommendedName>
</protein>
<sequence length="576" mass="64577">MRGLVNAESQQEYDDGKVALLETLDSDKENHLYMSFMQHWDTTTDEWVMFKRGGVPHLKNNTNNRLETKWRRVKKVVDGNFTIDELVAMLITLQEYAEERYLAEFHRVGSRPPMAEDPELTGLALQLSNYAFRMVAEQHKLAIGPTVSYDIEVDGVKTTLTNPGTGKTHEVDARLSSCDCIFRQTCLLPCRHVMYVRSKANYETVVPPMRTFSSRWIVQSPANNIDTGAVTPGGLSRVNCPAIRALPPVDRDTKYSRCKLLTEKITDVMSLQPSTTYRLAMTWLEDFHVALHTGKLDEFTGHRGVDARNIFHNLSQISVPDSVTLSQLSFADQGECPLLKDKQPILEMDKSDSQEKAAGPAPATSTITSPIVATEGAAAESKATDATDSALGSVSDPIVFASPPKRRGLSRRAAKKEESRKERKVAKRIIASIREGRKTRSVKLSHMEILHGPYSRRPTMPLVERLGLPPFEITGVLAVVKYNVGQAVPVIKAIPQAERLRHAIQAIDETNNHDLLARWDDYGYATYDQLKLMEKVVVAKNNFALVQTTVDWIETVEFQVEDIVEPFKDTLDITKN</sequence>
<reference evidence="6 7" key="1">
    <citation type="submission" date="2018-08" db="EMBL/GenBank/DDBJ databases">
        <title>Genomic investigation of the strawberry pathogen Phytophthora fragariae indicates pathogenicity is determined by transcriptional variation in three key races.</title>
        <authorList>
            <person name="Adams T.M."/>
            <person name="Armitage A.D."/>
            <person name="Sobczyk M.K."/>
            <person name="Bates H.J."/>
            <person name="Dunwell J.M."/>
            <person name="Nellist C.F."/>
            <person name="Harrison R.J."/>
        </authorList>
    </citation>
    <scope>NUCLEOTIDE SEQUENCE [LARGE SCALE GENOMIC DNA]</scope>
    <source>
        <strain evidence="5 7">BC-1</strain>
        <strain evidence="4 6">NOV-27</strain>
    </source>
</reference>
<dbReference type="GO" id="GO:0008270">
    <property type="term" value="F:zinc ion binding"/>
    <property type="evidence" value="ECO:0007669"/>
    <property type="project" value="UniProtKB-KW"/>
</dbReference>
<gene>
    <name evidence="5" type="ORF">PF002_g28127</name>
    <name evidence="4" type="ORF">PF005_g30158</name>
</gene>
<dbReference type="PANTHER" id="PTHR31569">
    <property type="entry name" value="SWIM-TYPE DOMAIN-CONTAINING PROTEIN"/>
    <property type="match status" value="1"/>
</dbReference>
<comment type="caution">
    <text evidence="4">The sequence shown here is derived from an EMBL/GenBank/DDBJ whole genome shotgun (WGS) entry which is preliminary data.</text>
</comment>
<feature type="domain" description="SWIM-type" evidence="3">
    <location>
        <begin position="169"/>
        <end position="201"/>
    </location>
</feature>
<keyword evidence="1" id="KW-0479">Metal-binding</keyword>
<name>A0A6A3VN42_9STRA</name>
<dbReference type="InterPro" id="IPR007527">
    <property type="entry name" value="Znf_SWIM"/>
</dbReference>
<dbReference type="EMBL" id="QXGD01003368">
    <property type="protein sequence ID" value="KAE9178221.1"/>
    <property type="molecule type" value="Genomic_DNA"/>
</dbReference>